<keyword evidence="4" id="KW-0456">Lyase</keyword>
<dbReference type="Pfam" id="PF08787">
    <property type="entry name" value="Alginate_lyase2"/>
    <property type="match status" value="1"/>
</dbReference>
<proteinExistence type="predicted"/>
<feature type="compositionally biased region" description="Low complexity" evidence="1">
    <location>
        <begin position="21"/>
        <end position="42"/>
    </location>
</feature>
<dbReference type="Gene3D" id="2.60.120.200">
    <property type="match status" value="1"/>
</dbReference>
<feature type="chain" id="PRO_5025672402" evidence="2">
    <location>
        <begin position="18"/>
        <end position="281"/>
    </location>
</feature>
<dbReference type="Proteomes" id="UP000799779">
    <property type="component" value="Unassembled WGS sequence"/>
</dbReference>
<dbReference type="InterPro" id="IPR013320">
    <property type="entry name" value="ConA-like_dom_sf"/>
</dbReference>
<dbReference type="EMBL" id="ML977556">
    <property type="protein sequence ID" value="KAF2007814.1"/>
    <property type="molecule type" value="Genomic_DNA"/>
</dbReference>
<dbReference type="InterPro" id="IPR014895">
    <property type="entry name" value="Alginate_lyase_2"/>
</dbReference>
<accession>A0A6A5X4Q5</accession>
<evidence type="ECO:0000256" key="2">
    <source>
        <dbReference type="SAM" id="SignalP"/>
    </source>
</evidence>
<dbReference type="SUPFAM" id="SSF49899">
    <property type="entry name" value="Concanavalin A-like lectins/glucanases"/>
    <property type="match status" value="1"/>
</dbReference>
<name>A0A6A5X4Q5_9PLEO</name>
<protein>
    <submittedName>
        <fullName evidence="4">Polysaccharide lyase family 7 protein</fullName>
    </submittedName>
</protein>
<dbReference type="OrthoDB" id="77013at2759"/>
<feature type="signal peptide" evidence="2">
    <location>
        <begin position="1"/>
        <end position="17"/>
    </location>
</feature>
<evidence type="ECO:0000313" key="4">
    <source>
        <dbReference type="EMBL" id="KAF2007814.1"/>
    </source>
</evidence>
<dbReference type="AlphaFoldDB" id="A0A6A5X4Q5"/>
<organism evidence="4 5">
    <name type="scientific">Amniculicola lignicola CBS 123094</name>
    <dbReference type="NCBI Taxonomy" id="1392246"/>
    <lineage>
        <taxon>Eukaryota</taxon>
        <taxon>Fungi</taxon>
        <taxon>Dikarya</taxon>
        <taxon>Ascomycota</taxon>
        <taxon>Pezizomycotina</taxon>
        <taxon>Dothideomycetes</taxon>
        <taxon>Pleosporomycetidae</taxon>
        <taxon>Pleosporales</taxon>
        <taxon>Amniculicolaceae</taxon>
        <taxon>Amniculicola</taxon>
    </lineage>
</organism>
<keyword evidence="5" id="KW-1185">Reference proteome</keyword>
<evidence type="ECO:0000256" key="1">
    <source>
        <dbReference type="SAM" id="MobiDB-lite"/>
    </source>
</evidence>
<evidence type="ECO:0000313" key="5">
    <source>
        <dbReference type="Proteomes" id="UP000799779"/>
    </source>
</evidence>
<evidence type="ECO:0000259" key="3">
    <source>
        <dbReference type="Pfam" id="PF08787"/>
    </source>
</evidence>
<dbReference type="GO" id="GO:0016829">
    <property type="term" value="F:lyase activity"/>
    <property type="evidence" value="ECO:0007669"/>
    <property type="project" value="UniProtKB-KW"/>
</dbReference>
<reference evidence="4" key="1">
    <citation type="journal article" date="2020" name="Stud. Mycol.">
        <title>101 Dothideomycetes genomes: a test case for predicting lifestyles and emergence of pathogens.</title>
        <authorList>
            <person name="Haridas S."/>
            <person name="Albert R."/>
            <person name="Binder M."/>
            <person name="Bloem J."/>
            <person name="Labutti K."/>
            <person name="Salamov A."/>
            <person name="Andreopoulos B."/>
            <person name="Baker S."/>
            <person name="Barry K."/>
            <person name="Bills G."/>
            <person name="Bluhm B."/>
            <person name="Cannon C."/>
            <person name="Castanera R."/>
            <person name="Culley D."/>
            <person name="Daum C."/>
            <person name="Ezra D."/>
            <person name="Gonzalez J."/>
            <person name="Henrissat B."/>
            <person name="Kuo A."/>
            <person name="Liang C."/>
            <person name="Lipzen A."/>
            <person name="Lutzoni F."/>
            <person name="Magnuson J."/>
            <person name="Mondo S."/>
            <person name="Nolan M."/>
            <person name="Ohm R."/>
            <person name="Pangilinan J."/>
            <person name="Park H.-J."/>
            <person name="Ramirez L."/>
            <person name="Alfaro M."/>
            <person name="Sun H."/>
            <person name="Tritt A."/>
            <person name="Yoshinaga Y."/>
            <person name="Zwiers L.-H."/>
            <person name="Turgeon B."/>
            <person name="Goodwin S."/>
            <person name="Spatafora J."/>
            <person name="Crous P."/>
            <person name="Grigoriev I."/>
        </authorList>
    </citation>
    <scope>NUCLEOTIDE SEQUENCE</scope>
    <source>
        <strain evidence="4">CBS 123094</strain>
    </source>
</reference>
<feature type="domain" description="Alginate lyase 2" evidence="3">
    <location>
        <begin position="57"/>
        <end position="279"/>
    </location>
</feature>
<sequence>MHLLTSSIFLLLTTTFAKPLPTSTRSAKSTSTSTSTSVPTSTRLPTLDPKKSPGANFDLSIFNLQLPTGSQGHVDQISPSRLSGDYSNSKYFYTSDEDGALILKVPGSRDSAGCVTTPNSKHCRTELREVRPNSWSPKDAINRMKVTLVVAQADDSKYGTVVGQAHVDDKISTKPVFEIFVNQQGEVTIGVEQIPKKSSLEMTRVGSVDIGSVFDYEVRYENGSLQMRLTGAGVTDGAGKWQTFGTGSLRGPASYFKVGNYNQGDSPSEVWIYDIDIKHSM</sequence>
<keyword evidence="2" id="KW-0732">Signal</keyword>
<gene>
    <name evidence="4" type="ORF">P154DRAFT_4340</name>
</gene>
<feature type="region of interest" description="Disordered" evidence="1">
    <location>
        <begin position="21"/>
        <end position="52"/>
    </location>
</feature>